<evidence type="ECO:0000256" key="1">
    <source>
        <dbReference type="SAM" id="MobiDB-lite"/>
    </source>
</evidence>
<feature type="region of interest" description="Disordered" evidence="1">
    <location>
        <begin position="38"/>
        <end position="86"/>
    </location>
</feature>
<dbReference type="EMBL" id="LAZR01066459">
    <property type="protein sequence ID" value="KKK53526.1"/>
    <property type="molecule type" value="Genomic_DNA"/>
</dbReference>
<feature type="compositionally biased region" description="Basic and acidic residues" evidence="1">
    <location>
        <begin position="40"/>
        <end position="80"/>
    </location>
</feature>
<protein>
    <submittedName>
        <fullName evidence="2">Uncharacterized protein</fullName>
    </submittedName>
</protein>
<proteinExistence type="predicted"/>
<organism evidence="2">
    <name type="scientific">marine sediment metagenome</name>
    <dbReference type="NCBI Taxonomy" id="412755"/>
    <lineage>
        <taxon>unclassified sequences</taxon>
        <taxon>metagenomes</taxon>
        <taxon>ecological metagenomes</taxon>
    </lineage>
</organism>
<dbReference type="AlphaFoldDB" id="A0A0F8Z029"/>
<feature type="non-terminal residue" evidence="2">
    <location>
        <position position="1"/>
    </location>
</feature>
<name>A0A0F8Z029_9ZZZZ</name>
<sequence length="86" mass="10204">YISSDSRISQEINQINLMEAGRRQPETFQATNQQAFFEQFSERKSNESPMVEKTRGTERFDAEKVGRRDPFEREDRKYRPDLPSSK</sequence>
<accession>A0A0F8Z029</accession>
<gene>
    <name evidence="2" type="ORF">LCGC14_3093900</name>
</gene>
<evidence type="ECO:0000313" key="2">
    <source>
        <dbReference type="EMBL" id="KKK53526.1"/>
    </source>
</evidence>
<comment type="caution">
    <text evidence="2">The sequence shown here is derived from an EMBL/GenBank/DDBJ whole genome shotgun (WGS) entry which is preliminary data.</text>
</comment>
<reference evidence="2" key="1">
    <citation type="journal article" date="2015" name="Nature">
        <title>Complex archaea that bridge the gap between prokaryotes and eukaryotes.</title>
        <authorList>
            <person name="Spang A."/>
            <person name="Saw J.H."/>
            <person name="Jorgensen S.L."/>
            <person name="Zaremba-Niedzwiedzka K."/>
            <person name="Martijn J."/>
            <person name="Lind A.E."/>
            <person name="van Eijk R."/>
            <person name="Schleper C."/>
            <person name="Guy L."/>
            <person name="Ettema T.J."/>
        </authorList>
    </citation>
    <scope>NUCLEOTIDE SEQUENCE</scope>
</reference>